<dbReference type="PANTHER" id="PTHR40088:SF2">
    <property type="entry name" value="SECRETED SUGAR HYDROLASE"/>
    <property type="match status" value="1"/>
</dbReference>
<dbReference type="STRING" id="263475.AMD00_03435"/>
<dbReference type="InterPro" id="IPR011459">
    <property type="entry name" value="DUF1565"/>
</dbReference>
<dbReference type="Pfam" id="PF13229">
    <property type="entry name" value="Beta_helix"/>
    <property type="match status" value="1"/>
</dbReference>
<evidence type="ECO:0000313" key="8">
    <source>
        <dbReference type="Proteomes" id="UP000036867"/>
    </source>
</evidence>
<reference evidence="8" key="1">
    <citation type="submission" date="2015-08" db="EMBL/GenBank/DDBJ databases">
        <title>Fjat-10028 dsm 16317.</title>
        <authorList>
            <person name="Liu B."/>
            <person name="Wang J."/>
            <person name="Zhu Y."/>
            <person name="Liu G."/>
            <person name="Chen Q."/>
            <person name="Chen Z."/>
            <person name="Lan J."/>
            <person name="Che J."/>
            <person name="Ge C."/>
            <person name="Shi H."/>
            <person name="Pan Z."/>
            <person name="Liu X."/>
        </authorList>
    </citation>
    <scope>NUCLEOTIDE SEQUENCE [LARGE SCALE GENOMIC DNA]</scope>
    <source>
        <strain evidence="8">DSM 16317</strain>
    </source>
</reference>
<dbReference type="InterPro" id="IPR039448">
    <property type="entry name" value="Beta_helix"/>
</dbReference>
<dbReference type="EMBL" id="LILB01000001">
    <property type="protein sequence ID" value="KOO51534.1"/>
    <property type="molecule type" value="Genomic_DNA"/>
</dbReference>
<dbReference type="GeneID" id="301135158"/>
<dbReference type="PANTHER" id="PTHR40088">
    <property type="entry name" value="PECTATE LYASE (EUROFUNG)"/>
    <property type="match status" value="1"/>
</dbReference>
<dbReference type="Pfam" id="PF07602">
    <property type="entry name" value="DUF1565"/>
    <property type="match status" value="1"/>
</dbReference>
<dbReference type="InterPro" id="IPR006626">
    <property type="entry name" value="PbH1"/>
</dbReference>
<dbReference type="InterPro" id="IPR052052">
    <property type="entry name" value="Polysaccharide_Lyase_9"/>
</dbReference>
<protein>
    <recommendedName>
        <fullName evidence="9">Carbohydrate-binding/sugar hydrolysis domain-containing protein</fullName>
    </recommendedName>
</protein>
<evidence type="ECO:0000259" key="6">
    <source>
        <dbReference type="Pfam" id="PF13229"/>
    </source>
</evidence>
<dbReference type="RefSeq" id="WP_053415676.1">
    <property type="nucleotide sequence ID" value="NZ_LILB01000001.1"/>
</dbReference>
<organism evidence="7 8">
    <name type="scientific">Viridibacillus arvi</name>
    <dbReference type="NCBI Taxonomy" id="263475"/>
    <lineage>
        <taxon>Bacteria</taxon>
        <taxon>Bacillati</taxon>
        <taxon>Bacillota</taxon>
        <taxon>Bacilli</taxon>
        <taxon>Bacillales</taxon>
        <taxon>Caryophanaceae</taxon>
        <taxon>Viridibacillus</taxon>
    </lineage>
</organism>
<evidence type="ECO:0000256" key="3">
    <source>
        <dbReference type="ARBA" id="ARBA00022729"/>
    </source>
</evidence>
<keyword evidence="3 4" id="KW-0732">Signal</keyword>
<accession>A0A0M0LKH1</accession>
<gene>
    <name evidence="7" type="ORF">AMD00_03435</name>
</gene>
<evidence type="ECO:0008006" key="9">
    <source>
        <dbReference type="Google" id="ProtNLM"/>
    </source>
</evidence>
<dbReference type="InterPro" id="IPR011050">
    <property type="entry name" value="Pectin_lyase_fold/virulence"/>
</dbReference>
<dbReference type="SUPFAM" id="SSF51126">
    <property type="entry name" value="Pectin lyase-like"/>
    <property type="match status" value="1"/>
</dbReference>
<evidence type="ECO:0000256" key="4">
    <source>
        <dbReference type="SAM" id="SignalP"/>
    </source>
</evidence>
<dbReference type="PATRIC" id="fig|263475.3.peg.1063"/>
<keyword evidence="8" id="KW-1185">Reference proteome</keyword>
<feature type="chain" id="PRO_5039703902" description="Carbohydrate-binding/sugar hydrolysis domain-containing protein" evidence="4">
    <location>
        <begin position="26"/>
        <end position="466"/>
    </location>
</feature>
<proteinExistence type="predicted"/>
<evidence type="ECO:0000313" key="7">
    <source>
        <dbReference type="EMBL" id="KOO51534.1"/>
    </source>
</evidence>
<dbReference type="Gene3D" id="2.160.20.10">
    <property type="entry name" value="Single-stranded right-handed beta-helix, Pectin lyase-like"/>
    <property type="match status" value="1"/>
</dbReference>
<sequence>MKKIIIILLAAAAVTIVLVINNTKAEQDNSIYVAVNGNDQNNGTKLKPFRTLKKAASESVAGTTVYIRKGTYNERLVIKHSGTKSKPIIFRAYKNDKVVLSGKDVKDVEGNTSLVTINNKSYLTISGLTIQDLSTNLTDETVMGIYVTGPSSHITLENNHVRRIETHADDGNGHGIAIYGTDPMKEINIFNNIVEDLKLGSSESLVLNGNIDGFKVENNLVRRSDNIGIDLIGYEGTSNNKKADYVRNGVVKNNKVYEISSYGNPAYGEDYSAGGIYVDGGRNITIEMNTIYKCDIGIEATSEHAKKYASHINIKNNTIYNNYYTGISIGGYDKNRGGTINSTISKNIIYRNDTKGLDGGQLLLQNDTKNNVIEKNILTAGPSRLFIANYFTTNQANKLQNNVFHKEKGKTGIWVWKEEEYTSFPEFKITSSSDERSSYLNPKYENENKYDFRLKKDSPAKNIILE</sequence>
<comment type="subcellular location">
    <subcellularLocation>
        <location evidence="1">Secreted</location>
    </subcellularLocation>
</comment>
<keyword evidence="2" id="KW-0964">Secreted</keyword>
<evidence type="ECO:0000256" key="1">
    <source>
        <dbReference type="ARBA" id="ARBA00004613"/>
    </source>
</evidence>
<name>A0A0M0LKH1_9BACL</name>
<dbReference type="Proteomes" id="UP000036867">
    <property type="component" value="Unassembled WGS sequence"/>
</dbReference>
<feature type="domain" description="Right handed beta helix" evidence="6">
    <location>
        <begin position="250"/>
        <end position="419"/>
    </location>
</feature>
<feature type="signal peptide" evidence="4">
    <location>
        <begin position="1"/>
        <end position="25"/>
    </location>
</feature>
<dbReference type="SMART" id="SM00710">
    <property type="entry name" value="PbH1"/>
    <property type="match status" value="8"/>
</dbReference>
<dbReference type="GO" id="GO:0016837">
    <property type="term" value="F:carbon-oxygen lyase activity, acting on polysaccharides"/>
    <property type="evidence" value="ECO:0007669"/>
    <property type="project" value="TreeGrafter"/>
</dbReference>
<feature type="domain" description="DUF1565" evidence="5">
    <location>
        <begin position="35"/>
        <end position="223"/>
    </location>
</feature>
<evidence type="ECO:0000259" key="5">
    <source>
        <dbReference type="Pfam" id="PF07602"/>
    </source>
</evidence>
<comment type="caution">
    <text evidence="7">The sequence shown here is derived from an EMBL/GenBank/DDBJ whole genome shotgun (WGS) entry which is preliminary data.</text>
</comment>
<dbReference type="AlphaFoldDB" id="A0A0M0LKH1"/>
<dbReference type="InterPro" id="IPR012334">
    <property type="entry name" value="Pectin_lyas_fold"/>
</dbReference>
<dbReference type="OrthoDB" id="9795486at2"/>
<dbReference type="GO" id="GO:0005576">
    <property type="term" value="C:extracellular region"/>
    <property type="evidence" value="ECO:0007669"/>
    <property type="project" value="UniProtKB-SubCell"/>
</dbReference>
<evidence type="ECO:0000256" key="2">
    <source>
        <dbReference type="ARBA" id="ARBA00022525"/>
    </source>
</evidence>